<comment type="similarity">
    <text evidence="1 3">Belongs to the type-B carboxylesterase/lipase family.</text>
</comment>
<evidence type="ECO:0000256" key="2">
    <source>
        <dbReference type="ARBA" id="ARBA00022801"/>
    </source>
</evidence>
<dbReference type="OrthoDB" id="408631at2759"/>
<dbReference type="GO" id="GO:0016787">
    <property type="term" value="F:hydrolase activity"/>
    <property type="evidence" value="ECO:0007669"/>
    <property type="project" value="UniProtKB-KW"/>
</dbReference>
<accession>A0A6A6TQT3</accession>
<dbReference type="Pfam" id="PF00135">
    <property type="entry name" value="COesterase"/>
    <property type="match status" value="1"/>
</dbReference>
<sequence>MKTTAVVVTLLGAARAALPIVDLGYELHQASSFNETGRFYNFSNIRFAAPPVGELRFAVPQAPAENRSTINKGDVGRICPQAAPAWNSDAVDFLTSILLGQPNNQTTEYVPPPVNGSDPVPDQDPRTNEDCLFLDVFVPENVLNSAGNGSGAAVLVWIYGGGYTLGEKANVAFKPAGLLAASGNVSDGNIIYVAMNYRLGALGWSPGPKFQGEGGTSNLGLYDQRFALEWVQKYIHQFGGDPSQVTVLGESAGGGSIMHQITAYGGSQGPAPFQRAITQSPGFDPVTPSQQQDGTFQKFLDLANATSLAELRALPADQLIRANFWQVYASPYGQYTYGPVVDGSFVPAQAAALLGSGRFDKNVSVIVGHNSNEGIYFTEPSISTDADIDTALLSLFPTISNASLNYLTTVLYPPVFNGSYPYTSQTTRASLITSEVIFLCNTNYLDRAFDNKTYAYLFAIAPAFHGDDVAFTYYDGGAVSNVPTQMTNATVALALQDIITSFALRGKPEAVAEGVTEFPQYGDEANILVLNDTGIALEAPDPTSTERCLWWQDFLTNELKS</sequence>
<feature type="signal peptide" evidence="3">
    <location>
        <begin position="1"/>
        <end position="16"/>
    </location>
</feature>
<protein>
    <recommendedName>
        <fullName evidence="3">Carboxylic ester hydrolase</fullName>
        <ecNumber evidence="3">3.1.1.-</ecNumber>
    </recommendedName>
</protein>
<dbReference type="InterPro" id="IPR002018">
    <property type="entry name" value="CarbesteraseB"/>
</dbReference>
<keyword evidence="2 3" id="KW-0378">Hydrolase</keyword>
<dbReference type="InterPro" id="IPR050309">
    <property type="entry name" value="Type-B_Carboxylest/Lipase"/>
</dbReference>
<reference evidence="5" key="1">
    <citation type="journal article" date="2020" name="Stud. Mycol.">
        <title>101 Dothideomycetes genomes: a test case for predicting lifestyles and emergence of pathogens.</title>
        <authorList>
            <person name="Haridas S."/>
            <person name="Albert R."/>
            <person name="Binder M."/>
            <person name="Bloem J."/>
            <person name="Labutti K."/>
            <person name="Salamov A."/>
            <person name="Andreopoulos B."/>
            <person name="Baker S."/>
            <person name="Barry K."/>
            <person name="Bills G."/>
            <person name="Bluhm B."/>
            <person name="Cannon C."/>
            <person name="Castanera R."/>
            <person name="Culley D."/>
            <person name="Daum C."/>
            <person name="Ezra D."/>
            <person name="Gonzalez J."/>
            <person name="Henrissat B."/>
            <person name="Kuo A."/>
            <person name="Liang C."/>
            <person name="Lipzen A."/>
            <person name="Lutzoni F."/>
            <person name="Magnuson J."/>
            <person name="Mondo S."/>
            <person name="Nolan M."/>
            <person name="Ohm R."/>
            <person name="Pangilinan J."/>
            <person name="Park H.-J."/>
            <person name="Ramirez L."/>
            <person name="Alfaro M."/>
            <person name="Sun H."/>
            <person name="Tritt A."/>
            <person name="Yoshinaga Y."/>
            <person name="Zwiers L.-H."/>
            <person name="Turgeon B."/>
            <person name="Goodwin S."/>
            <person name="Spatafora J."/>
            <person name="Crous P."/>
            <person name="Grigoriev I."/>
        </authorList>
    </citation>
    <scope>NUCLEOTIDE SEQUENCE</scope>
    <source>
        <strain evidence="5">CBS 122681</strain>
    </source>
</reference>
<dbReference type="EMBL" id="MU004293">
    <property type="protein sequence ID" value="KAF2661537.1"/>
    <property type="molecule type" value="Genomic_DNA"/>
</dbReference>
<proteinExistence type="inferred from homology"/>
<dbReference type="PANTHER" id="PTHR11559">
    <property type="entry name" value="CARBOXYLESTERASE"/>
    <property type="match status" value="1"/>
</dbReference>
<feature type="chain" id="PRO_5025707707" description="Carboxylic ester hydrolase" evidence="3">
    <location>
        <begin position="17"/>
        <end position="561"/>
    </location>
</feature>
<dbReference type="Gene3D" id="3.40.50.1820">
    <property type="entry name" value="alpha/beta hydrolase"/>
    <property type="match status" value="1"/>
</dbReference>
<dbReference type="PROSITE" id="PS00941">
    <property type="entry name" value="CARBOXYLESTERASE_B_2"/>
    <property type="match status" value="1"/>
</dbReference>
<dbReference type="Proteomes" id="UP000799324">
    <property type="component" value="Unassembled WGS sequence"/>
</dbReference>
<evidence type="ECO:0000256" key="1">
    <source>
        <dbReference type="ARBA" id="ARBA00005964"/>
    </source>
</evidence>
<gene>
    <name evidence="5" type="ORF">K491DRAFT_586932</name>
</gene>
<dbReference type="SUPFAM" id="SSF53474">
    <property type="entry name" value="alpha/beta-Hydrolases"/>
    <property type="match status" value="1"/>
</dbReference>
<dbReference type="PROSITE" id="PS00122">
    <property type="entry name" value="CARBOXYLESTERASE_B_1"/>
    <property type="match status" value="1"/>
</dbReference>
<evidence type="ECO:0000259" key="4">
    <source>
        <dbReference type="Pfam" id="PF00135"/>
    </source>
</evidence>
<feature type="domain" description="Carboxylesterase type B" evidence="4">
    <location>
        <begin position="34"/>
        <end position="527"/>
    </location>
</feature>
<dbReference type="AlphaFoldDB" id="A0A6A6TQT3"/>
<keyword evidence="6" id="KW-1185">Reference proteome</keyword>
<evidence type="ECO:0000256" key="3">
    <source>
        <dbReference type="RuleBase" id="RU361235"/>
    </source>
</evidence>
<dbReference type="InterPro" id="IPR019826">
    <property type="entry name" value="Carboxylesterase_B_AS"/>
</dbReference>
<organism evidence="5 6">
    <name type="scientific">Lophiostoma macrostomum CBS 122681</name>
    <dbReference type="NCBI Taxonomy" id="1314788"/>
    <lineage>
        <taxon>Eukaryota</taxon>
        <taxon>Fungi</taxon>
        <taxon>Dikarya</taxon>
        <taxon>Ascomycota</taxon>
        <taxon>Pezizomycotina</taxon>
        <taxon>Dothideomycetes</taxon>
        <taxon>Pleosporomycetidae</taxon>
        <taxon>Pleosporales</taxon>
        <taxon>Lophiostomataceae</taxon>
        <taxon>Lophiostoma</taxon>
    </lineage>
</organism>
<keyword evidence="3" id="KW-0732">Signal</keyword>
<name>A0A6A6TQT3_9PLEO</name>
<dbReference type="InterPro" id="IPR029058">
    <property type="entry name" value="AB_hydrolase_fold"/>
</dbReference>
<evidence type="ECO:0000313" key="6">
    <source>
        <dbReference type="Proteomes" id="UP000799324"/>
    </source>
</evidence>
<evidence type="ECO:0000313" key="5">
    <source>
        <dbReference type="EMBL" id="KAF2661537.1"/>
    </source>
</evidence>
<dbReference type="EC" id="3.1.1.-" evidence="3"/>
<dbReference type="InterPro" id="IPR019819">
    <property type="entry name" value="Carboxylesterase_B_CS"/>
</dbReference>